<evidence type="ECO:0000256" key="1">
    <source>
        <dbReference type="SAM" id="MobiDB-lite"/>
    </source>
</evidence>
<feature type="region of interest" description="Disordered" evidence="1">
    <location>
        <begin position="87"/>
        <end position="111"/>
    </location>
</feature>
<evidence type="ECO:0000313" key="3">
    <source>
        <dbReference type="Proteomes" id="UP000255163"/>
    </source>
</evidence>
<gene>
    <name evidence="2" type="ORF">NCTC12123_01635</name>
</gene>
<name>A0A376F6J8_ENTAS</name>
<dbReference type="RefSeq" id="WP_017384090.1">
    <property type="nucleotide sequence ID" value="NZ_CP011863.1"/>
</dbReference>
<sequence length="145" mass="15586">MPVKGIKRVQMNTRKVLANIAGPRTEKVLTEVMIVGSSYAAALTPIDTSNLINSQYRTLVSIPGGMQGKVGYTAAYAAAVHGMSGKLKGQPREHFGRTRAGKEFGGGTGKGNYWDPDAEPGFLTKGFERDGLNEIKAIIRQGYKV</sequence>
<dbReference type="Proteomes" id="UP000255163">
    <property type="component" value="Unassembled WGS sequence"/>
</dbReference>
<proteinExistence type="predicted"/>
<dbReference type="AlphaFoldDB" id="A0A376F6J8"/>
<evidence type="ECO:0000313" key="2">
    <source>
        <dbReference type="EMBL" id="STD19994.1"/>
    </source>
</evidence>
<evidence type="ECO:0008006" key="4">
    <source>
        <dbReference type="Google" id="ProtNLM"/>
    </source>
</evidence>
<organism evidence="2 3">
    <name type="scientific">Enterobacter asburiae</name>
    <dbReference type="NCBI Taxonomy" id="61645"/>
    <lineage>
        <taxon>Bacteria</taxon>
        <taxon>Pseudomonadati</taxon>
        <taxon>Pseudomonadota</taxon>
        <taxon>Gammaproteobacteria</taxon>
        <taxon>Enterobacterales</taxon>
        <taxon>Enterobacteriaceae</taxon>
        <taxon>Enterobacter</taxon>
        <taxon>Enterobacter cloacae complex</taxon>
    </lineage>
</organism>
<feature type="compositionally biased region" description="Basic and acidic residues" evidence="1">
    <location>
        <begin position="90"/>
        <end position="102"/>
    </location>
</feature>
<accession>A0A376F6J8</accession>
<reference evidence="2 3" key="1">
    <citation type="submission" date="2018-06" db="EMBL/GenBank/DDBJ databases">
        <authorList>
            <consortium name="Pathogen Informatics"/>
            <person name="Doyle S."/>
        </authorList>
    </citation>
    <scope>NUCLEOTIDE SEQUENCE [LARGE SCALE GENOMIC DNA]</scope>
    <source>
        <strain evidence="2 3">NCTC12123</strain>
    </source>
</reference>
<dbReference type="EMBL" id="UFYI01000007">
    <property type="protein sequence ID" value="STD19994.1"/>
    <property type="molecule type" value="Genomic_DNA"/>
</dbReference>
<protein>
    <recommendedName>
        <fullName evidence="4">HK97 gp10 family phage protein</fullName>
    </recommendedName>
</protein>